<evidence type="ECO:0000313" key="1">
    <source>
        <dbReference type="EMBL" id="WAR13548.1"/>
    </source>
</evidence>
<evidence type="ECO:0000313" key="2">
    <source>
        <dbReference type="Proteomes" id="UP001164746"/>
    </source>
</evidence>
<organism evidence="1 2">
    <name type="scientific">Mya arenaria</name>
    <name type="common">Soft-shell clam</name>
    <dbReference type="NCBI Taxonomy" id="6604"/>
    <lineage>
        <taxon>Eukaryota</taxon>
        <taxon>Metazoa</taxon>
        <taxon>Spiralia</taxon>
        <taxon>Lophotrochozoa</taxon>
        <taxon>Mollusca</taxon>
        <taxon>Bivalvia</taxon>
        <taxon>Autobranchia</taxon>
        <taxon>Heteroconchia</taxon>
        <taxon>Euheterodonta</taxon>
        <taxon>Imparidentia</taxon>
        <taxon>Neoheterodontei</taxon>
        <taxon>Myida</taxon>
        <taxon>Myoidea</taxon>
        <taxon>Myidae</taxon>
        <taxon>Mya</taxon>
    </lineage>
</organism>
<keyword evidence="2" id="KW-1185">Reference proteome</keyword>
<dbReference type="EMBL" id="CP111019">
    <property type="protein sequence ID" value="WAR13548.1"/>
    <property type="molecule type" value="Genomic_DNA"/>
</dbReference>
<accession>A0ABY7EUC1</accession>
<reference evidence="1" key="1">
    <citation type="submission" date="2022-11" db="EMBL/GenBank/DDBJ databases">
        <title>Centuries of genome instability and evolution in soft-shell clam transmissible cancer (bioRxiv).</title>
        <authorList>
            <person name="Hart S.F.M."/>
            <person name="Yonemitsu M.A."/>
            <person name="Giersch R.M."/>
            <person name="Beal B.F."/>
            <person name="Arriagada G."/>
            <person name="Davis B.W."/>
            <person name="Ostrander E.A."/>
            <person name="Goff S.P."/>
            <person name="Metzger M.J."/>
        </authorList>
    </citation>
    <scope>NUCLEOTIDE SEQUENCE</scope>
    <source>
        <strain evidence="1">MELC-2E11</strain>
        <tissue evidence="1">Siphon/mantle</tissue>
    </source>
</reference>
<name>A0ABY7EUC1_MYAAR</name>
<gene>
    <name evidence="1" type="ORF">MAR_027728</name>
</gene>
<sequence>MQYDNLLSRSSILKSVSEVFVRSESAMVADLLAMFFMCAAHSCQLAEKEWAANSCSANKCQLTAEVIQHVRGTYNMIGELEKGKQDTDLQQRLAIKRQYELELKNDKLKKEIKRFRQTPACQRPTHPYSSHRMTPIRTQQSCRTSSCRTSSITNATATMPAIDDCYLCRKLWKVVGNHGKSKAHLKSCETSNNCVAIMQGEKKDIESILLSQLLSQTVVEALNELATDYNDRKAARYRQSVLNFRFIISLVGIEHMFSILVGLSKRLQPETIDLLAAVKETRVVVALLLFGRQQNRTNVPRDTPSQLWKTNVYLPFLEHLLADLDVRLLQVNSGYNAQYFIPTQVH</sequence>
<protein>
    <submittedName>
        <fullName evidence="1">Uncharacterized protein</fullName>
    </submittedName>
</protein>
<dbReference type="Proteomes" id="UP001164746">
    <property type="component" value="Chromosome 8"/>
</dbReference>
<proteinExistence type="predicted"/>